<proteinExistence type="predicted"/>
<protein>
    <submittedName>
        <fullName evidence="2">Aldose 1-epimerase, putative</fullName>
    </submittedName>
</protein>
<dbReference type="VEuPathDB" id="PiroplasmaDB:BOVATA_038360"/>
<dbReference type="AlphaFoldDB" id="A0A2H6KH72"/>
<dbReference type="Proteomes" id="UP000236319">
    <property type="component" value="Unassembled WGS sequence"/>
</dbReference>
<dbReference type="EMBL" id="BDSA01000004">
    <property type="protein sequence ID" value="GBE62343.1"/>
    <property type="molecule type" value="Genomic_DNA"/>
</dbReference>
<comment type="caution">
    <text evidence="2">The sequence shown here is derived from an EMBL/GenBank/DDBJ whole genome shotgun (WGS) entry which is preliminary data.</text>
</comment>
<reference evidence="2 3" key="1">
    <citation type="journal article" date="2017" name="BMC Genomics">
        <title>Whole-genome assembly of Babesia ovata and comparative genomics between closely related pathogens.</title>
        <authorList>
            <person name="Yamagishi J."/>
            <person name="Asada M."/>
            <person name="Hakimi H."/>
            <person name="Tanaka T.Q."/>
            <person name="Sugimoto C."/>
            <person name="Kawazu S."/>
        </authorList>
    </citation>
    <scope>NUCLEOTIDE SEQUENCE [LARGE SCALE GENOMIC DNA]</scope>
    <source>
        <strain evidence="2 3">Miyake</strain>
    </source>
</reference>
<dbReference type="OrthoDB" id="10252502at2759"/>
<name>A0A2H6KH72_9APIC</name>
<feature type="transmembrane region" description="Helical" evidence="1">
    <location>
        <begin position="92"/>
        <end position="117"/>
    </location>
</feature>
<dbReference type="GeneID" id="39876113"/>
<dbReference type="RefSeq" id="XP_028868586.1">
    <property type="nucleotide sequence ID" value="XM_029012753.1"/>
</dbReference>
<evidence type="ECO:0000313" key="2">
    <source>
        <dbReference type="EMBL" id="GBE62343.1"/>
    </source>
</evidence>
<keyword evidence="1" id="KW-0472">Membrane</keyword>
<keyword evidence="1" id="KW-1133">Transmembrane helix</keyword>
<evidence type="ECO:0000256" key="1">
    <source>
        <dbReference type="SAM" id="Phobius"/>
    </source>
</evidence>
<feature type="transmembrane region" description="Helical" evidence="1">
    <location>
        <begin position="53"/>
        <end position="71"/>
    </location>
</feature>
<keyword evidence="3" id="KW-1185">Reference proteome</keyword>
<keyword evidence="1" id="KW-0812">Transmembrane</keyword>
<organism evidence="2 3">
    <name type="scientific">Babesia ovata</name>
    <dbReference type="NCBI Taxonomy" id="189622"/>
    <lineage>
        <taxon>Eukaryota</taxon>
        <taxon>Sar</taxon>
        <taxon>Alveolata</taxon>
        <taxon>Apicomplexa</taxon>
        <taxon>Aconoidasida</taxon>
        <taxon>Piroplasmida</taxon>
        <taxon>Babesiidae</taxon>
        <taxon>Babesia</taxon>
    </lineage>
</organism>
<sequence>MYDKLSQSEDIRKRGWRILKTIVTVLSHPEMGLHLQMVITVATFLLVAHTHVYMRQVLPLVPYAITFALLVEPLRDGRPIDWKSMRTFSARFKLVLLLILGNTVLCFVGGALFANFIGFT</sequence>
<gene>
    <name evidence="2" type="ORF">BOVATA_038360</name>
</gene>
<evidence type="ECO:0000313" key="3">
    <source>
        <dbReference type="Proteomes" id="UP000236319"/>
    </source>
</evidence>
<accession>A0A2H6KH72</accession>